<dbReference type="SUPFAM" id="SSF47090">
    <property type="entry name" value="PGBD-like"/>
    <property type="match status" value="1"/>
</dbReference>
<accession>A0A087B3C0</accession>
<proteinExistence type="predicted"/>
<dbReference type="AlphaFoldDB" id="A0A087B3C0"/>
<comment type="caution">
    <text evidence="2">The sequence shown here is derived from an EMBL/GenBank/DDBJ whole genome shotgun (WGS) entry which is preliminary data.</text>
</comment>
<sequence>MHHRRHAWLRSLGIAVLAVLLTGLLVTGIVATVVGMRAAQEPEPEAVTLTTTIRTRTLADELSGQLVAYPHATLAVPAEGTVTRAGLAAGATLQEGGIVGVVNERPILFLQGAVPAWRTLAPGTRGADVRQLQDALMRLGYAVYDESGVYGDSTAYAAALLMGALGFDAVDASGAALPADRTKQTAIPQGQLVFLPSAAVVAADTCGTAGTAVAGTLCTLQTGARDYAVSFPASDVPDPAVLQGAPAVVPVADGPVTGTVGAVYEPPAVENDQSKENADSGTQDRAVVLQLENLDTAALPADPGSMRVTVTRQAGRTDALTVESSALRRNGDTVWVRTDTRERVPVRTGLCVQGVCEVEADGLADGTVVLLPTDGERDDG</sequence>
<name>A0A087B3C0_9BIFI</name>
<keyword evidence="1" id="KW-1133">Transmembrane helix</keyword>
<gene>
    <name evidence="2" type="ORF">BCUN_0012</name>
</gene>
<protein>
    <submittedName>
        <fullName evidence="2">Putative peptidoglycan-binding protein</fullName>
    </submittedName>
</protein>
<organism evidence="2 3">
    <name type="scientific">Bifidobacterium cuniculi</name>
    <dbReference type="NCBI Taxonomy" id="1688"/>
    <lineage>
        <taxon>Bacteria</taxon>
        <taxon>Bacillati</taxon>
        <taxon>Actinomycetota</taxon>
        <taxon>Actinomycetes</taxon>
        <taxon>Bifidobacteriales</taxon>
        <taxon>Bifidobacteriaceae</taxon>
        <taxon>Bifidobacterium</taxon>
    </lineage>
</organism>
<dbReference type="RefSeq" id="WP_033515205.1">
    <property type="nucleotide sequence ID" value="NZ_JGYV01000001.1"/>
</dbReference>
<dbReference type="InterPro" id="IPR036366">
    <property type="entry name" value="PGBDSf"/>
</dbReference>
<dbReference type="eggNOG" id="COG3409">
    <property type="taxonomic scope" value="Bacteria"/>
</dbReference>
<dbReference type="STRING" id="1688.BCUN_0012"/>
<dbReference type="EMBL" id="JGYV01000001">
    <property type="protein sequence ID" value="KFI65520.1"/>
    <property type="molecule type" value="Genomic_DNA"/>
</dbReference>
<keyword evidence="3" id="KW-1185">Reference proteome</keyword>
<keyword evidence="1" id="KW-0812">Transmembrane</keyword>
<reference evidence="2 3" key="1">
    <citation type="submission" date="2014-03" db="EMBL/GenBank/DDBJ databases">
        <title>Genomics of Bifidobacteria.</title>
        <authorList>
            <person name="Ventura M."/>
            <person name="Milani C."/>
            <person name="Lugli G.A."/>
        </authorList>
    </citation>
    <scope>NUCLEOTIDE SEQUENCE [LARGE SCALE GENOMIC DNA]</scope>
    <source>
        <strain evidence="2 3">LMG 10738</strain>
    </source>
</reference>
<dbReference type="OrthoDB" id="3268648at2"/>
<dbReference type="Gene3D" id="1.10.101.10">
    <property type="entry name" value="PGBD-like superfamily/PGBD"/>
    <property type="match status" value="1"/>
</dbReference>
<dbReference type="Proteomes" id="UP000029067">
    <property type="component" value="Unassembled WGS sequence"/>
</dbReference>
<dbReference type="InterPro" id="IPR036365">
    <property type="entry name" value="PGBD-like_sf"/>
</dbReference>
<evidence type="ECO:0000256" key="1">
    <source>
        <dbReference type="SAM" id="Phobius"/>
    </source>
</evidence>
<keyword evidence="1" id="KW-0472">Membrane</keyword>
<feature type="transmembrane region" description="Helical" evidence="1">
    <location>
        <begin position="12"/>
        <end position="36"/>
    </location>
</feature>
<evidence type="ECO:0000313" key="2">
    <source>
        <dbReference type="EMBL" id="KFI65520.1"/>
    </source>
</evidence>
<evidence type="ECO:0000313" key="3">
    <source>
        <dbReference type="Proteomes" id="UP000029067"/>
    </source>
</evidence>